<name>A0A8S5LYJ0_9CAUD</name>
<accession>A0A8S5LYJ0</accession>
<proteinExistence type="predicted"/>
<evidence type="ECO:0000313" key="1">
    <source>
        <dbReference type="EMBL" id="DAD75109.1"/>
    </source>
</evidence>
<organism evidence="1">
    <name type="scientific">Siphoviridae sp. cthqG28</name>
    <dbReference type="NCBI Taxonomy" id="2826427"/>
    <lineage>
        <taxon>Viruses</taxon>
        <taxon>Duplodnaviria</taxon>
        <taxon>Heunggongvirae</taxon>
        <taxon>Uroviricota</taxon>
        <taxon>Caudoviricetes</taxon>
    </lineage>
</organism>
<reference evidence="1" key="1">
    <citation type="journal article" date="2021" name="Proc. Natl. Acad. Sci. U.S.A.">
        <title>A Catalog of Tens of Thousands of Viruses from Human Metagenomes Reveals Hidden Associations with Chronic Diseases.</title>
        <authorList>
            <person name="Tisza M.J."/>
            <person name="Buck C.B."/>
        </authorList>
    </citation>
    <scope>NUCLEOTIDE SEQUENCE</scope>
    <source>
        <strain evidence="1">CthqG28</strain>
    </source>
</reference>
<sequence length="83" mass="9167">MKKNGVFTQKDGSKVARLGDGYVGVKFSSFQGEKLIVIANSVNRGVPGDEIDDVDEPEIYITFKDNASIQRLIDGLVNLRDHK</sequence>
<protein>
    <submittedName>
        <fullName evidence="1">Uncharacterized protein</fullName>
    </submittedName>
</protein>
<dbReference type="EMBL" id="BK014774">
    <property type="protein sequence ID" value="DAD75109.1"/>
    <property type="molecule type" value="Genomic_DNA"/>
</dbReference>